<dbReference type="InterPro" id="IPR050667">
    <property type="entry name" value="PPR-containing_protein"/>
</dbReference>
<dbReference type="PANTHER" id="PTHR47939:SF13">
    <property type="entry name" value="OS03G0201400 PROTEIN"/>
    <property type="match status" value="1"/>
</dbReference>
<gene>
    <name evidence="3" type="ORF">BJX63DRAFT_396077</name>
</gene>
<dbReference type="Gene3D" id="1.25.40.10">
    <property type="entry name" value="Tetratricopeptide repeat domain"/>
    <property type="match status" value="1"/>
</dbReference>
<keyword evidence="1" id="KW-0677">Repeat</keyword>
<dbReference type="PANTHER" id="PTHR47939">
    <property type="entry name" value="MEMBRANE-ASSOCIATED SALT-INDUCIBLE PROTEIN-LIKE"/>
    <property type="match status" value="1"/>
</dbReference>
<name>A0ABR4HB20_9EURO</name>
<keyword evidence="4" id="KW-1185">Reference proteome</keyword>
<organism evidence="3 4">
    <name type="scientific">Aspergillus granulosus</name>
    <dbReference type="NCBI Taxonomy" id="176169"/>
    <lineage>
        <taxon>Eukaryota</taxon>
        <taxon>Fungi</taxon>
        <taxon>Dikarya</taxon>
        <taxon>Ascomycota</taxon>
        <taxon>Pezizomycotina</taxon>
        <taxon>Eurotiomycetes</taxon>
        <taxon>Eurotiomycetidae</taxon>
        <taxon>Eurotiales</taxon>
        <taxon>Aspergillaceae</taxon>
        <taxon>Aspergillus</taxon>
        <taxon>Aspergillus subgen. Nidulantes</taxon>
    </lineage>
</organism>
<protein>
    <recommendedName>
        <fullName evidence="5">Pentatricopeptide repeat protein</fullName>
    </recommendedName>
</protein>
<proteinExistence type="predicted"/>
<evidence type="ECO:0000256" key="1">
    <source>
        <dbReference type="ARBA" id="ARBA00022737"/>
    </source>
</evidence>
<dbReference type="EMBL" id="JBFXLT010000046">
    <property type="protein sequence ID" value="KAL2812582.1"/>
    <property type="molecule type" value="Genomic_DNA"/>
</dbReference>
<dbReference type="InterPro" id="IPR011990">
    <property type="entry name" value="TPR-like_helical_dom_sf"/>
</dbReference>
<sequence length="937" mass="106855">MAPGPANGTPAVPSRNALRVLRKLALAGSTVGSFCTVAAITYDVHRRVSVAERIVENKRALQTSAPRYDATSAARRLSRMMEAAEAGEFRGLEAWKEEERKFRRSQHLPAEYGAEQPFDQPPFAPPVERPGLPITPETTFESSLPIETTELAREPGLEHSVRRPTAQHELHLPSPALPADTRAKYDILQSNARAADAYLEGARDSPEKQPSAEEHIQDLLDRHRYIDAAQVFLDSHPASRQGIPRDRRELAVQTFYLNCRENNVFIARSVFERLEEVDHVSAGMWKVLMVALAKNGCVESAATLYMRFRGKITVPPALVELVLRCLLESHRLTSAKWFLMRNLAVDRDCGLCGIYLSGLWKKTRSIELMNGQFTRLLGMLRRMNKAPTEKLFNPVIKAYVEFGRIADAEALAQQMTTNYGIQLSCRTKGLLVFSKALSCDWIAVDNGLQEMHQLGMTARKSDFVGIFDRIFLEYWVSHTAMEIREFLYRYIDRFDIVPDTVLYKHILEAIVEKGDEAMLAEFLDMARQRGWKVNVNGEEFLNMLRTRRLELEESPIGFWQMLHAARADHSRAAASRQLLGYDQRSFPVETVNAMPKSKTPMAWYTRTLQELTPSKPVDQYQKVNKQMMHFMHAGKMADALVCFRNAKNAGFEFKVQHIELAAIATILEHGVDAARTLIRAEWGPEREGLPIFFRQIEAIDPSAEVEVIKTAIFRFYKICWSSKQFLVKHHITASTTHRLIAANQPEMALDVLVAVYTSRYGRRLGFDGVCMKIFLRAFAAVNDLAGVRWCILTALARGSAANREFIVEVHRVLGVLRREARSEDLSPEQTKKRMEQLKFLGFATDRLEKKYNGDPELAKLHGNPAAKKHMRYSPQKPLNRQAIWRQQSTLWTVVERWDEEYELEKVLGRIDNDEQSIIARWNEETCLTLENPDDQLV</sequence>
<feature type="compositionally biased region" description="Basic and acidic residues" evidence="2">
    <location>
        <begin position="155"/>
        <end position="171"/>
    </location>
</feature>
<evidence type="ECO:0000256" key="2">
    <source>
        <dbReference type="SAM" id="MobiDB-lite"/>
    </source>
</evidence>
<comment type="caution">
    <text evidence="3">The sequence shown here is derived from an EMBL/GenBank/DDBJ whole genome shotgun (WGS) entry which is preliminary data.</text>
</comment>
<dbReference type="Proteomes" id="UP001610334">
    <property type="component" value="Unassembled WGS sequence"/>
</dbReference>
<evidence type="ECO:0000313" key="4">
    <source>
        <dbReference type="Proteomes" id="UP001610334"/>
    </source>
</evidence>
<accession>A0ABR4HB20</accession>
<reference evidence="3 4" key="1">
    <citation type="submission" date="2024-07" db="EMBL/GenBank/DDBJ databases">
        <title>Section-level genome sequencing and comparative genomics of Aspergillus sections Usti and Cavernicolus.</title>
        <authorList>
            <consortium name="Lawrence Berkeley National Laboratory"/>
            <person name="Nybo J.L."/>
            <person name="Vesth T.C."/>
            <person name="Theobald S."/>
            <person name="Frisvad J.C."/>
            <person name="Larsen T.O."/>
            <person name="Kjaerboelling I."/>
            <person name="Rothschild-Mancinelli K."/>
            <person name="Lyhne E.K."/>
            <person name="Kogle M.E."/>
            <person name="Barry K."/>
            <person name="Clum A."/>
            <person name="Na H."/>
            <person name="Ledsgaard L."/>
            <person name="Lin J."/>
            <person name="Lipzen A."/>
            <person name="Kuo A."/>
            <person name="Riley R."/>
            <person name="Mondo S."/>
            <person name="Labutti K."/>
            <person name="Haridas S."/>
            <person name="Pangalinan J."/>
            <person name="Salamov A.A."/>
            <person name="Simmons B.A."/>
            <person name="Magnuson J.K."/>
            <person name="Chen J."/>
            <person name="Drula E."/>
            <person name="Henrissat B."/>
            <person name="Wiebenga A."/>
            <person name="Lubbers R.J."/>
            <person name="Gomes A.C."/>
            <person name="Makela M.R."/>
            <person name="Stajich J."/>
            <person name="Grigoriev I.V."/>
            <person name="Mortensen U.H."/>
            <person name="De Vries R.P."/>
            <person name="Baker S.E."/>
            <person name="Andersen M.R."/>
        </authorList>
    </citation>
    <scope>NUCLEOTIDE SEQUENCE [LARGE SCALE GENOMIC DNA]</scope>
    <source>
        <strain evidence="3 4">CBS 588.65</strain>
    </source>
</reference>
<evidence type="ECO:0008006" key="5">
    <source>
        <dbReference type="Google" id="ProtNLM"/>
    </source>
</evidence>
<evidence type="ECO:0000313" key="3">
    <source>
        <dbReference type="EMBL" id="KAL2812582.1"/>
    </source>
</evidence>
<feature type="region of interest" description="Disordered" evidence="2">
    <location>
        <begin position="155"/>
        <end position="177"/>
    </location>
</feature>